<dbReference type="EMBL" id="JBBPBN010000006">
    <property type="protein sequence ID" value="KAK9035693.1"/>
    <property type="molecule type" value="Genomic_DNA"/>
</dbReference>
<organism evidence="2 3">
    <name type="scientific">Hibiscus sabdariffa</name>
    <name type="common">roselle</name>
    <dbReference type="NCBI Taxonomy" id="183260"/>
    <lineage>
        <taxon>Eukaryota</taxon>
        <taxon>Viridiplantae</taxon>
        <taxon>Streptophyta</taxon>
        <taxon>Embryophyta</taxon>
        <taxon>Tracheophyta</taxon>
        <taxon>Spermatophyta</taxon>
        <taxon>Magnoliopsida</taxon>
        <taxon>eudicotyledons</taxon>
        <taxon>Gunneridae</taxon>
        <taxon>Pentapetalae</taxon>
        <taxon>rosids</taxon>
        <taxon>malvids</taxon>
        <taxon>Malvales</taxon>
        <taxon>Malvaceae</taxon>
        <taxon>Malvoideae</taxon>
        <taxon>Hibiscus</taxon>
    </lineage>
</organism>
<name>A0ABR2TEU3_9ROSI</name>
<keyword evidence="3" id="KW-1185">Reference proteome</keyword>
<sequence length="155" mass="16919">MENPSSQIDGHAMHTGDNGRPPDHVMQVSSSPVLERPGSTLEDGRGAKKQRNQVDPVSVDVVDESMETDEVANNGVTEAADARPSYARMAAKLPQQNSVRRNLNSENEIEVLDEDCTVDESGPFPIIRFSDKGLEAHTREEHTSGEPSVVDDRTP</sequence>
<reference evidence="2 3" key="1">
    <citation type="journal article" date="2024" name="G3 (Bethesda)">
        <title>Genome assembly of Hibiscus sabdariffa L. provides insights into metabolisms of medicinal natural products.</title>
        <authorList>
            <person name="Kim T."/>
        </authorList>
    </citation>
    <scope>NUCLEOTIDE SEQUENCE [LARGE SCALE GENOMIC DNA]</scope>
    <source>
        <strain evidence="2">TK-2024</strain>
        <tissue evidence="2">Old leaves</tissue>
    </source>
</reference>
<evidence type="ECO:0000313" key="3">
    <source>
        <dbReference type="Proteomes" id="UP001396334"/>
    </source>
</evidence>
<dbReference type="Proteomes" id="UP001396334">
    <property type="component" value="Unassembled WGS sequence"/>
</dbReference>
<proteinExistence type="predicted"/>
<comment type="caution">
    <text evidence="2">The sequence shown here is derived from an EMBL/GenBank/DDBJ whole genome shotgun (WGS) entry which is preliminary data.</text>
</comment>
<evidence type="ECO:0000256" key="1">
    <source>
        <dbReference type="SAM" id="MobiDB-lite"/>
    </source>
</evidence>
<feature type="region of interest" description="Disordered" evidence="1">
    <location>
        <begin position="133"/>
        <end position="155"/>
    </location>
</feature>
<accession>A0ABR2TEU3</accession>
<evidence type="ECO:0000313" key="2">
    <source>
        <dbReference type="EMBL" id="KAK9035693.1"/>
    </source>
</evidence>
<feature type="compositionally biased region" description="Acidic residues" evidence="1">
    <location>
        <begin position="61"/>
        <end position="70"/>
    </location>
</feature>
<gene>
    <name evidence="2" type="ORF">V6N11_077726</name>
</gene>
<protein>
    <submittedName>
        <fullName evidence="2">Uncharacterized protein</fullName>
    </submittedName>
</protein>
<feature type="region of interest" description="Disordered" evidence="1">
    <location>
        <begin position="1"/>
        <end position="83"/>
    </location>
</feature>